<dbReference type="SFLD" id="SFLDG01129">
    <property type="entry name" value="C1.5:_HAD__Beta-PGM__Phosphata"/>
    <property type="match status" value="1"/>
</dbReference>
<dbReference type="SFLD" id="SFLDG01132">
    <property type="entry name" value="C1.5.3:_5'-Nucleotidase_Like"/>
    <property type="match status" value="1"/>
</dbReference>
<organism evidence="1">
    <name type="scientific">mine drainage metagenome</name>
    <dbReference type="NCBI Taxonomy" id="410659"/>
    <lineage>
        <taxon>unclassified sequences</taxon>
        <taxon>metagenomes</taxon>
        <taxon>ecological metagenomes</taxon>
    </lineage>
</organism>
<comment type="caution">
    <text evidence="1">The sequence shown here is derived from an EMBL/GenBank/DDBJ whole genome shotgun (WGS) entry which is preliminary data.</text>
</comment>
<dbReference type="InterPro" id="IPR010237">
    <property type="entry name" value="Pyr-5-nucltdase"/>
</dbReference>
<dbReference type="EC" id="3.1.3.18" evidence="1"/>
<keyword evidence="1" id="KW-0378">Hydrolase</keyword>
<accession>A0A1J5REV9</accession>
<evidence type="ECO:0000313" key="1">
    <source>
        <dbReference type="EMBL" id="OIQ86669.1"/>
    </source>
</evidence>
<dbReference type="GO" id="GO:0008967">
    <property type="term" value="F:phosphoglycolate phosphatase activity"/>
    <property type="evidence" value="ECO:0007669"/>
    <property type="project" value="UniProtKB-EC"/>
</dbReference>
<protein>
    <submittedName>
        <fullName evidence="1">Phosphoglycolate phosphatase</fullName>
        <ecNumber evidence="1">3.1.3.18</ecNumber>
    </submittedName>
</protein>
<sequence length="221" mass="25744">MSVVWLFDMDDTLHDASWRVFPQMNIEMTQYIVRHLDLDEATAERLRVDFWHRYGATLLGLVHEHGVSAAHFLAETHRFPQLEAMLRADRSERAALRALPGRKLVLTNAPRDYALRVLRHCALLRGFDGVVSIEDMRQFGRLRPKPDPRGLRAVLRRARLRPAQCVLVEDTLQHLRAARRVGLRTVWYTRYGARGARRRHGRPAYVHARIGTLWNLPRPPR</sequence>
<dbReference type="InterPro" id="IPR036412">
    <property type="entry name" value="HAD-like_sf"/>
</dbReference>
<dbReference type="AlphaFoldDB" id="A0A1J5REV9"/>
<name>A0A1J5REV9_9ZZZZ</name>
<reference evidence="1" key="1">
    <citation type="submission" date="2016-10" db="EMBL/GenBank/DDBJ databases">
        <title>Sequence of Gallionella enrichment culture.</title>
        <authorList>
            <person name="Poehlein A."/>
            <person name="Muehling M."/>
            <person name="Daniel R."/>
        </authorList>
    </citation>
    <scope>NUCLEOTIDE SEQUENCE</scope>
</reference>
<dbReference type="Pfam" id="PF00702">
    <property type="entry name" value="Hydrolase"/>
    <property type="match status" value="1"/>
</dbReference>
<dbReference type="InterPro" id="IPR006439">
    <property type="entry name" value="HAD-SF_hydro_IA"/>
</dbReference>
<proteinExistence type="predicted"/>
<dbReference type="NCBIfam" id="TIGR01993">
    <property type="entry name" value="Pyr-5-nucltdase"/>
    <property type="match status" value="1"/>
</dbReference>
<dbReference type="Gene3D" id="1.10.150.450">
    <property type="match status" value="1"/>
</dbReference>
<gene>
    <name evidence="1" type="primary">gph_22</name>
    <name evidence="1" type="ORF">GALL_314770</name>
</gene>
<dbReference type="PANTHER" id="PTHR12725">
    <property type="entry name" value="HALOACID DEHALOGENASE-LIKE HYDROLASE"/>
    <property type="match status" value="1"/>
</dbReference>
<dbReference type="Gene3D" id="3.40.50.1000">
    <property type="entry name" value="HAD superfamily/HAD-like"/>
    <property type="match status" value="1"/>
</dbReference>
<dbReference type="SFLD" id="SFLDS00003">
    <property type="entry name" value="Haloacid_Dehalogenase"/>
    <property type="match status" value="1"/>
</dbReference>
<dbReference type="PANTHER" id="PTHR12725:SF117">
    <property type="entry name" value="HALOACID DEHALOGENASE-LIKE HYDROLASE"/>
    <property type="match status" value="1"/>
</dbReference>
<dbReference type="SUPFAM" id="SSF56784">
    <property type="entry name" value="HAD-like"/>
    <property type="match status" value="1"/>
</dbReference>
<dbReference type="EMBL" id="MLJW01000466">
    <property type="protein sequence ID" value="OIQ86669.1"/>
    <property type="molecule type" value="Genomic_DNA"/>
</dbReference>
<dbReference type="NCBIfam" id="TIGR01509">
    <property type="entry name" value="HAD-SF-IA-v3"/>
    <property type="match status" value="1"/>
</dbReference>
<dbReference type="InterPro" id="IPR023214">
    <property type="entry name" value="HAD_sf"/>
</dbReference>